<keyword evidence="5" id="KW-0521">NADP</keyword>
<dbReference type="InterPro" id="IPR050775">
    <property type="entry name" value="FAD-binding_Monooxygenases"/>
</dbReference>
<dbReference type="RefSeq" id="WP_232021906.1">
    <property type="nucleotide sequence ID" value="NZ_CBCSKE010000009.1"/>
</dbReference>
<feature type="domain" description="DUF4873" evidence="8">
    <location>
        <begin position="331"/>
        <end position="418"/>
    </location>
</feature>
<reference evidence="10" key="1">
    <citation type="submission" date="2018-02" db="EMBL/GenBank/DDBJ databases">
        <authorList>
            <person name="Seth-Smith MB H."/>
            <person name="Seth-Smith H."/>
        </authorList>
    </citation>
    <scope>NUCLEOTIDE SEQUENCE [LARGE SCALE GENOMIC DNA]</scope>
</reference>
<dbReference type="KEGG" id="mbai:MB901379_03999"/>
<comment type="cofactor">
    <cofactor evidence="1">
        <name>FAD</name>
        <dbReference type="ChEBI" id="CHEBI:57692"/>
    </cofactor>
</comment>
<proteinExistence type="inferred from homology"/>
<dbReference type="Gene3D" id="3.50.50.60">
    <property type="entry name" value="FAD/NAD(P)-binding domain"/>
    <property type="match status" value="2"/>
</dbReference>
<evidence type="ECO:0000256" key="4">
    <source>
        <dbReference type="ARBA" id="ARBA00022827"/>
    </source>
</evidence>
<dbReference type="PANTHER" id="PTHR43098">
    <property type="entry name" value="L-ORNITHINE N(5)-MONOOXYGENASE-RELATED"/>
    <property type="match status" value="1"/>
</dbReference>
<keyword evidence="6 9" id="KW-0560">Oxidoreductase</keyword>
<dbReference type="EC" id="1.14.13.92" evidence="9"/>
<comment type="similarity">
    <text evidence="2">Belongs to the FAD-binding monooxygenase family.</text>
</comment>
<evidence type="ECO:0000256" key="7">
    <source>
        <dbReference type="ARBA" id="ARBA00023033"/>
    </source>
</evidence>
<evidence type="ECO:0000256" key="5">
    <source>
        <dbReference type="ARBA" id="ARBA00022857"/>
    </source>
</evidence>
<dbReference type="EMBL" id="LR130759">
    <property type="protein sequence ID" value="VDM90400.1"/>
    <property type="molecule type" value="Genomic_DNA"/>
</dbReference>
<keyword evidence="7 9" id="KW-0503">Monooxygenase</keyword>
<evidence type="ECO:0000313" key="9">
    <source>
        <dbReference type="EMBL" id="VDM90400.1"/>
    </source>
</evidence>
<organism evidence="9 10">
    <name type="scientific">Mycobacterium basiliense</name>
    <dbReference type="NCBI Taxonomy" id="2094119"/>
    <lineage>
        <taxon>Bacteria</taxon>
        <taxon>Bacillati</taxon>
        <taxon>Actinomycetota</taxon>
        <taxon>Actinomycetes</taxon>
        <taxon>Mycobacteriales</taxon>
        <taxon>Mycobacteriaceae</taxon>
        <taxon>Mycobacterium</taxon>
    </lineage>
</organism>
<dbReference type="Proteomes" id="UP000269998">
    <property type="component" value="Chromosome"/>
</dbReference>
<sequence>MTQASSRAEPCHDVVVIGAGTAGRHVSAALRTAQVADVMLVDNGCGAAVGPPARSGCEVVAATFDDDTDTWALGTTSGDSFRGRVVIATHPPAHVPWKPDIAGCNTFRGESFHAAEWNPGFDPAGKRIAAVGTDSALGHHIDRLMETADSVMVFEHPPRHVVPEIPLLTTRAQRWVQRHLRGRRRRMPLVVDSTIEGLTESGIRTNDGVLHPADAIIYGTGFAIRDRLPEQTLVGAGGVTIQQAWRDGMEPYYGVAVHGFPNYFFITGPDVGGQIRYVIECLELMRRTASTRIEVLRSSQQVFNERAQLQIKQPPRPFKAFDLSAYPRDDDDTYDGTATLEIGGSRHRVRVRLTGHLDPIDGTYHWQGTVVDPLPQESLRQPRSATLTVAGHSAAARIIERTPWGTHTVAGVGAPPYPCGGR</sequence>
<dbReference type="AlphaFoldDB" id="A0A3S5D016"/>
<name>A0A3S5D016_9MYCO</name>
<keyword evidence="10" id="KW-1185">Reference proteome</keyword>
<evidence type="ECO:0000256" key="1">
    <source>
        <dbReference type="ARBA" id="ARBA00001974"/>
    </source>
</evidence>
<gene>
    <name evidence="9" type="primary">pamO</name>
    <name evidence="9" type="ORF">MB901379_03999</name>
</gene>
<keyword evidence="3" id="KW-0285">Flavoprotein</keyword>
<evidence type="ECO:0000259" key="8">
    <source>
        <dbReference type="Pfam" id="PF16170"/>
    </source>
</evidence>
<keyword evidence="4" id="KW-0274">FAD</keyword>
<evidence type="ECO:0000256" key="2">
    <source>
        <dbReference type="ARBA" id="ARBA00010139"/>
    </source>
</evidence>
<accession>A0A3S5D016</accession>
<dbReference type="InterPro" id="IPR036188">
    <property type="entry name" value="FAD/NAD-bd_sf"/>
</dbReference>
<dbReference type="SUPFAM" id="SSF51905">
    <property type="entry name" value="FAD/NAD(P)-binding domain"/>
    <property type="match status" value="1"/>
</dbReference>
<protein>
    <submittedName>
        <fullName evidence="9">Phenylacetone monooxygenase</fullName>
        <ecNumber evidence="9">1.14.13.92</ecNumber>
    </submittedName>
</protein>
<evidence type="ECO:0000256" key="3">
    <source>
        <dbReference type="ARBA" id="ARBA00022630"/>
    </source>
</evidence>
<evidence type="ECO:0000256" key="6">
    <source>
        <dbReference type="ARBA" id="ARBA00023002"/>
    </source>
</evidence>
<dbReference type="GO" id="GO:0033776">
    <property type="term" value="F:phenylacetone monooxygenase activity"/>
    <property type="evidence" value="ECO:0007669"/>
    <property type="project" value="UniProtKB-EC"/>
</dbReference>
<evidence type="ECO:0000313" key="10">
    <source>
        <dbReference type="Proteomes" id="UP000269998"/>
    </source>
</evidence>
<dbReference type="PANTHER" id="PTHR43098:SF3">
    <property type="entry name" value="L-ORNITHINE N(5)-MONOOXYGENASE-RELATED"/>
    <property type="match status" value="1"/>
</dbReference>
<dbReference type="Pfam" id="PF16170">
    <property type="entry name" value="DUF4873"/>
    <property type="match status" value="1"/>
</dbReference>
<dbReference type="InterPro" id="IPR032371">
    <property type="entry name" value="DUF4873"/>
</dbReference>